<evidence type="ECO:0000256" key="1">
    <source>
        <dbReference type="SAM" id="MobiDB-lite"/>
    </source>
</evidence>
<dbReference type="AlphaFoldDB" id="A0AAW0MHF0"/>
<dbReference type="Pfam" id="PF26190">
    <property type="entry name" value="Ig_NPHP4_1st"/>
    <property type="match status" value="1"/>
</dbReference>
<gene>
    <name evidence="3" type="ORF">WMY93_033362</name>
</gene>
<dbReference type="GO" id="GO:0035869">
    <property type="term" value="C:ciliary transition zone"/>
    <property type="evidence" value="ECO:0007669"/>
    <property type="project" value="TreeGrafter"/>
</dbReference>
<sequence>MRVSNWFLDWLSDWVLGLALRLVLGLALRLVLGLTLRLVPELSLRLVPGTVSKLRDCRGTGQSQRTSSESSRPKMATVNSTAWQRCTGERALSLDTPSDHIVLSGSIHPARVYYIRGVVRTRIESAYTQRLHGEACTSLLQLERKLSLSVSVLKWPNQAKAGVNQDQTKTKPGQVPAIGSVYQIRVNFPKPELNQITGVMYELILWLLVQALQCTEVLTDSRLSSSAIETKAPALGSSPGVEEQNKAQSITHMLSQAITTEHPLCCSLGSAEYLEYVLRNPFNTAHTVTVSSDRPELR</sequence>
<dbReference type="GO" id="GO:0036064">
    <property type="term" value="C:ciliary basal body"/>
    <property type="evidence" value="ECO:0007669"/>
    <property type="project" value="TreeGrafter"/>
</dbReference>
<dbReference type="GO" id="GO:0097546">
    <property type="term" value="C:ciliary base"/>
    <property type="evidence" value="ECO:0007669"/>
    <property type="project" value="TreeGrafter"/>
</dbReference>
<dbReference type="PANTHER" id="PTHR31043">
    <property type="entry name" value="NEPHROCYSTIN-4"/>
    <property type="match status" value="1"/>
</dbReference>
<dbReference type="GO" id="GO:1904491">
    <property type="term" value="P:protein localization to ciliary transition zone"/>
    <property type="evidence" value="ECO:0007669"/>
    <property type="project" value="TreeGrafter"/>
</dbReference>
<organism evidence="3 4">
    <name type="scientific">Mugilogobius chulae</name>
    <name type="common">yellowstripe goby</name>
    <dbReference type="NCBI Taxonomy" id="88201"/>
    <lineage>
        <taxon>Eukaryota</taxon>
        <taxon>Metazoa</taxon>
        <taxon>Chordata</taxon>
        <taxon>Craniata</taxon>
        <taxon>Vertebrata</taxon>
        <taxon>Euteleostomi</taxon>
        <taxon>Actinopterygii</taxon>
        <taxon>Neopterygii</taxon>
        <taxon>Teleostei</taxon>
        <taxon>Neoteleostei</taxon>
        <taxon>Acanthomorphata</taxon>
        <taxon>Gobiaria</taxon>
        <taxon>Gobiiformes</taxon>
        <taxon>Gobioidei</taxon>
        <taxon>Gobiidae</taxon>
        <taxon>Gobionellinae</taxon>
        <taxon>Mugilogobius</taxon>
    </lineage>
</organism>
<reference evidence="4" key="1">
    <citation type="submission" date="2024-04" db="EMBL/GenBank/DDBJ databases">
        <title>Salinicola lusitanus LLJ914,a marine bacterium isolated from the Okinawa Trough.</title>
        <authorList>
            <person name="Li J."/>
        </authorList>
    </citation>
    <scope>NUCLEOTIDE SEQUENCE [LARGE SCALE GENOMIC DNA]</scope>
</reference>
<dbReference type="GO" id="GO:0097730">
    <property type="term" value="C:non-motile cilium"/>
    <property type="evidence" value="ECO:0007669"/>
    <property type="project" value="InterPro"/>
</dbReference>
<comment type="caution">
    <text evidence="3">The sequence shown here is derived from an EMBL/GenBank/DDBJ whole genome shotgun (WGS) entry which is preliminary data.</text>
</comment>
<evidence type="ECO:0000313" key="3">
    <source>
        <dbReference type="EMBL" id="KAK7879972.1"/>
    </source>
</evidence>
<dbReference type="EMBL" id="JBBPFD010000165">
    <property type="protein sequence ID" value="KAK7879972.1"/>
    <property type="molecule type" value="Genomic_DNA"/>
</dbReference>
<evidence type="ECO:0000259" key="2">
    <source>
        <dbReference type="Pfam" id="PF26190"/>
    </source>
</evidence>
<protein>
    <recommendedName>
        <fullName evidence="2">NPHP4 Ig-like domain-containing protein</fullName>
    </recommendedName>
</protein>
<name>A0AAW0MHF0_9GOBI</name>
<dbReference type="Proteomes" id="UP001460270">
    <property type="component" value="Unassembled WGS sequence"/>
</dbReference>
<evidence type="ECO:0000313" key="4">
    <source>
        <dbReference type="Proteomes" id="UP001460270"/>
    </source>
</evidence>
<feature type="compositionally biased region" description="Polar residues" evidence="1">
    <location>
        <begin position="60"/>
        <end position="70"/>
    </location>
</feature>
<keyword evidence="4" id="KW-1185">Reference proteome</keyword>
<feature type="domain" description="NPHP4 Ig-like" evidence="2">
    <location>
        <begin position="260"/>
        <end position="297"/>
    </location>
</feature>
<dbReference type="InterPro" id="IPR029775">
    <property type="entry name" value="NPHP4"/>
</dbReference>
<proteinExistence type="predicted"/>
<dbReference type="PANTHER" id="PTHR31043:SF3">
    <property type="entry name" value="NEPHROCYSTIN-4"/>
    <property type="match status" value="1"/>
</dbReference>
<accession>A0AAW0MHF0</accession>
<dbReference type="InterPro" id="IPR058687">
    <property type="entry name" value="Ig_NPHP4_1st"/>
</dbReference>
<dbReference type="GO" id="GO:0090090">
    <property type="term" value="P:negative regulation of canonical Wnt signaling pathway"/>
    <property type="evidence" value="ECO:0007669"/>
    <property type="project" value="InterPro"/>
</dbReference>
<feature type="region of interest" description="Disordered" evidence="1">
    <location>
        <begin position="57"/>
        <end position="77"/>
    </location>
</feature>